<dbReference type="Pfam" id="PF09203">
    <property type="entry name" value="MspA"/>
    <property type="match status" value="1"/>
</dbReference>
<organism evidence="3 4">
    <name type="scientific">Gordonia araii NBRC 100433</name>
    <dbReference type="NCBI Taxonomy" id="1073574"/>
    <lineage>
        <taxon>Bacteria</taxon>
        <taxon>Bacillati</taxon>
        <taxon>Actinomycetota</taxon>
        <taxon>Actinomycetes</taxon>
        <taxon>Mycobacteriales</taxon>
        <taxon>Gordoniaceae</taxon>
        <taxon>Gordonia</taxon>
    </lineage>
</organism>
<evidence type="ECO:0000313" key="4">
    <source>
        <dbReference type="Proteomes" id="UP000035088"/>
    </source>
</evidence>
<name>G7GYV1_9ACTN</name>
<evidence type="ECO:0000256" key="2">
    <source>
        <dbReference type="SAM" id="SignalP"/>
    </source>
</evidence>
<evidence type="ECO:0000313" key="3">
    <source>
        <dbReference type="EMBL" id="GAB08776.1"/>
    </source>
</evidence>
<dbReference type="AlphaFoldDB" id="G7GYV1"/>
<protein>
    <recommendedName>
        <fullName evidence="5">MspA family protein</fullName>
    </recommendedName>
</protein>
<reference evidence="3 4" key="1">
    <citation type="submission" date="2011-11" db="EMBL/GenBank/DDBJ databases">
        <title>Whole genome shotgun sequence of Gordonia araii NBRC 100433.</title>
        <authorList>
            <person name="Yoshida Y."/>
            <person name="Hosoyama A."/>
            <person name="Tsuchikane K."/>
            <person name="Katsumata H."/>
            <person name="Yamazaki S."/>
            <person name="Fujita N."/>
        </authorList>
    </citation>
    <scope>NUCLEOTIDE SEQUENCE [LARGE SCALE GENOMIC DNA]</scope>
    <source>
        <strain evidence="3 4">NBRC 100433</strain>
    </source>
</reference>
<evidence type="ECO:0008006" key="5">
    <source>
        <dbReference type="Google" id="ProtNLM"/>
    </source>
</evidence>
<proteinExistence type="predicted"/>
<evidence type="ECO:0000256" key="1">
    <source>
        <dbReference type="SAM" id="MobiDB-lite"/>
    </source>
</evidence>
<feature type="chain" id="PRO_5003495014" description="MspA family protein" evidence="2">
    <location>
        <begin position="30"/>
        <end position="202"/>
    </location>
</feature>
<sequence>MWTVTSGNIAAGLVVSAALALSAVPVAQADANFRLPNGKARGDGFTIVKTGERIRVSPSLAANGAGRTAWVSGNVRVNAPGIDTREAGPNNGPRGEEDMPGSNGTSTTGAAATLSVGYVVGCQVDIGALSAGIGGSIGGATILDTLGGSFTLPLAPGRIIYAQIEKKQMEKPGTYFFNWRRSQMEVQGCGGYAQARSYITVE</sequence>
<feature type="signal peptide" evidence="2">
    <location>
        <begin position="1"/>
        <end position="29"/>
    </location>
</feature>
<dbReference type="InterPro" id="IPR015286">
    <property type="entry name" value="Porin_fam_mycobact-type"/>
</dbReference>
<comment type="caution">
    <text evidence="3">The sequence shown here is derived from an EMBL/GenBank/DDBJ whole genome shotgun (WGS) entry which is preliminary data.</text>
</comment>
<dbReference type="STRING" id="1073574.GOARA_021_00130"/>
<dbReference type="RefSeq" id="WP_007320853.1">
    <property type="nucleotide sequence ID" value="NZ_BAEE01000021.1"/>
</dbReference>
<gene>
    <name evidence="3" type="ORF">GOARA_021_00130</name>
</gene>
<dbReference type="Proteomes" id="UP000035088">
    <property type="component" value="Unassembled WGS sequence"/>
</dbReference>
<accession>G7GYV1</accession>
<dbReference type="EMBL" id="BAEE01000021">
    <property type="protein sequence ID" value="GAB08776.1"/>
    <property type="molecule type" value="Genomic_DNA"/>
</dbReference>
<keyword evidence="2" id="KW-0732">Signal</keyword>
<keyword evidence="4" id="KW-1185">Reference proteome</keyword>
<feature type="region of interest" description="Disordered" evidence="1">
    <location>
        <begin position="79"/>
        <end position="107"/>
    </location>
</feature>